<feature type="compositionally biased region" description="Polar residues" evidence="1">
    <location>
        <begin position="236"/>
        <end position="252"/>
    </location>
</feature>
<evidence type="ECO:0000256" key="1">
    <source>
        <dbReference type="SAM" id="MobiDB-lite"/>
    </source>
</evidence>
<dbReference type="EMBL" id="WHVB01000018">
    <property type="protein sequence ID" value="KAF8473733.1"/>
    <property type="molecule type" value="Genomic_DNA"/>
</dbReference>
<keyword evidence="3" id="KW-1185">Reference proteome</keyword>
<feature type="compositionally biased region" description="Polar residues" evidence="1">
    <location>
        <begin position="319"/>
        <end position="330"/>
    </location>
</feature>
<sequence length="421" mass="45759">MAHYSSLFTLGLLSDRASPPSSPKANIFYKFRKSSLPTRTISKPIYADPLEETLQLSSPQFTNPFAANSNSPGSEASTELRSFLSLDLAADRSLNSSKLLSPLDPYVSPTSPPTHQRLPSWHRSAPVPLPARSSRESLRTLPSPRPAPSSALPDVPSERKEPRTLAPIFIPSPSLFPTASSSSRPAVGRGSPTSHRPPLSAPPVTALSPSSSSNLLLSPSPASPLSSRRSFRSTRQDSFMSFSSSGALPSTRTVRRRNVERSNALACLEGRSRAPGRVPRSVRQRNFMSMSDDEDEARDDEDAAGDADVEDDSDAPERSQPSASGSSFVQSPPLPSPRRRLPDTVARCPVDEEEDRVLPPSVSNLHHIHRQRTSSSSSASKPKSRSRRGTLESWFPLANFIDLKDDELQGWRGVVEIVNGL</sequence>
<proteinExistence type="predicted"/>
<dbReference type="AlphaFoldDB" id="A0A9P5K0L7"/>
<organism evidence="2 3">
    <name type="scientific">Russula ochroleuca</name>
    <dbReference type="NCBI Taxonomy" id="152965"/>
    <lineage>
        <taxon>Eukaryota</taxon>
        <taxon>Fungi</taxon>
        <taxon>Dikarya</taxon>
        <taxon>Basidiomycota</taxon>
        <taxon>Agaricomycotina</taxon>
        <taxon>Agaricomycetes</taxon>
        <taxon>Russulales</taxon>
        <taxon>Russulaceae</taxon>
        <taxon>Russula</taxon>
    </lineage>
</organism>
<accession>A0A9P5K0L7</accession>
<dbReference type="Proteomes" id="UP000759537">
    <property type="component" value="Unassembled WGS sequence"/>
</dbReference>
<feature type="compositionally biased region" description="Low complexity" evidence="1">
    <location>
        <begin position="202"/>
        <end position="228"/>
    </location>
</feature>
<feature type="region of interest" description="Disordered" evidence="1">
    <location>
        <begin position="99"/>
        <end position="389"/>
    </location>
</feature>
<evidence type="ECO:0000313" key="3">
    <source>
        <dbReference type="Proteomes" id="UP000759537"/>
    </source>
</evidence>
<reference evidence="2" key="1">
    <citation type="submission" date="2019-10" db="EMBL/GenBank/DDBJ databases">
        <authorList>
            <consortium name="DOE Joint Genome Institute"/>
            <person name="Kuo A."/>
            <person name="Miyauchi S."/>
            <person name="Kiss E."/>
            <person name="Drula E."/>
            <person name="Kohler A."/>
            <person name="Sanchez-Garcia M."/>
            <person name="Andreopoulos B."/>
            <person name="Barry K.W."/>
            <person name="Bonito G."/>
            <person name="Buee M."/>
            <person name="Carver A."/>
            <person name="Chen C."/>
            <person name="Cichocki N."/>
            <person name="Clum A."/>
            <person name="Culley D."/>
            <person name="Crous P.W."/>
            <person name="Fauchery L."/>
            <person name="Girlanda M."/>
            <person name="Hayes R."/>
            <person name="Keri Z."/>
            <person name="LaButti K."/>
            <person name="Lipzen A."/>
            <person name="Lombard V."/>
            <person name="Magnuson J."/>
            <person name="Maillard F."/>
            <person name="Morin E."/>
            <person name="Murat C."/>
            <person name="Nolan M."/>
            <person name="Ohm R."/>
            <person name="Pangilinan J."/>
            <person name="Pereira M."/>
            <person name="Perotto S."/>
            <person name="Peter M."/>
            <person name="Riley R."/>
            <person name="Sitrit Y."/>
            <person name="Stielow B."/>
            <person name="Szollosi G."/>
            <person name="Zifcakova L."/>
            <person name="Stursova M."/>
            <person name="Spatafora J.W."/>
            <person name="Tedersoo L."/>
            <person name="Vaario L.-M."/>
            <person name="Yamada A."/>
            <person name="Yan M."/>
            <person name="Wang P."/>
            <person name="Xu J."/>
            <person name="Bruns T."/>
            <person name="Baldrian P."/>
            <person name="Vilgalys R."/>
            <person name="Henrissat B."/>
            <person name="Grigoriev I.V."/>
            <person name="Hibbett D."/>
            <person name="Nagy L.G."/>
            <person name="Martin F.M."/>
        </authorList>
    </citation>
    <scope>NUCLEOTIDE SEQUENCE</scope>
    <source>
        <strain evidence="2">Prilba</strain>
    </source>
</reference>
<feature type="compositionally biased region" description="Low complexity" evidence="1">
    <location>
        <begin position="171"/>
        <end position="185"/>
    </location>
</feature>
<feature type="compositionally biased region" description="Acidic residues" evidence="1">
    <location>
        <begin position="291"/>
        <end position="314"/>
    </location>
</feature>
<dbReference type="OrthoDB" id="3260393at2759"/>
<comment type="caution">
    <text evidence="2">The sequence shown here is derived from an EMBL/GenBank/DDBJ whole genome shotgun (WGS) entry which is preliminary data.</text>
</comment>
<gene>
    <name evidence="2" type="ORF">DFH94DRAFT_140685</name>
</gene>
<name>A0A9P5K0L7_9AGAM</name>
<reference evidence="2" key="2">
    <citation type="journal article" date="2020" name="Nat. Commun.">
        <title>Large-scale genome sequencing of mycorrhizal fungi provides insights into the early evolution of symbiotic traits.</title>
        <authorList>
            <person name="Miyauchi S."/>
            <person name="Kiss E."/>
            <person name="Kuo A."/>
            <person name="Drula E."/>
            <person name="Kohler A."/>
            <person name="Sanchez-Garcia M."/>
            <person name="Morin E."/>
            <person name="Andreopoulos B."/>
            <person name="Barry K.W."/>
            <person name="Bonito G."/>
            <person name="Buee M."/>
            <person name="Carver A."/>
            <person name="Chen C."/>
            <person name="Cichocki N."/>
            <person name="Clum A."/>
            <person name="Culley D."/>
            <person name="Crous P.W."/>
            <person name="Fauchery L."/>
            <person name="Girlanda M."/>
            <person name="Hayes R.D."/>
            <person name="Keri Z."/>
            <person name="LaButti K."/>
            <person name="Lipzen A."/>
            <person name="Lombard V."/>
            <person name="Magnuson J."/>
            <person name="Maillard F."/>
            <person name="Murat C."/>
            <person name="Nolan M."/>
            <person name="Ohm R.A."/>
            <person name="Pangilinan J."/>
            <person name="Pereira M.F."/>
            <person name="Perotto S."/>
            <person name="Peter M."/>
            <person name="Pfister S."/>
            <person name="Riley R."/>
            <person name="Sitrit Y."/>
            <person name="Stielow J.B."/>
            <person name="Szollosi G."/>
            <person name="Zifcakova L."/>
            <person name="Stursova M."/>
            <person name="Spatafora J.W."/>
            <person name="Tedersoo L."/>
            <person name="Vaario L.M."/>
            <person name="Yamada A."/>
            <person name="Yan M."/>
            <person name="Wang P."/>
            <person name="Xu J."/>
            <person name="Bruns T."/>
            <person name="Baldrian P."/>
            <person name="Vilgalys R."/>
            <person name="Dunand C."/>
            <person name="Henrissat B."/>
            <person name="Grigoriev I.V."/>
            <person name="Hibbett D."/>
            <person name="Nagy L.G."/>
            <person name="Martin F.M."/>
        </authorList>
    </citation>
    <scope>NUCLEOTIDE SEQUENCE</scope>
    <source>
        <strain evidence="2">Prilba</strain>
    </source>
</reference>
<protein>
    <submittedName>
        <fullName evidence="2">Uncharacterized protein</fullName>
    </submittedName>
</protein>
<evidence type="ECO:0000313" key="2">
    <source>
        <dbReference type="EMBL" id="KAF8473733.1"/>
    </source>
</evidence>